<gene>
    <name evidence="2" type="ORF">QRX60_28650</name>
</gene>
<reference evidence="2 3" key="1">
    <citation type="submission" date="2023-06" db="EMBL/GenBank/DDBJ databases">
        <authorList>
            <person name="Oyuntsetseg B."/>
            <person name="Kim S.B."/>
        </authorList>
    </citation>
    <scope>NUCLEOTIDE SEQUENCE [LARGE SCALE GENOMIC DNA]</scope>
    <source>
        <strain evidence="2 3">4-36</strain>
    </source>
</reference>
<accession>A0A9Y2JIK8</accession>
<dbReference type="Proteomes" id="UP001239397">
    <property type="component" value="Chromosome"/>
</dbReference>
<dbReference type="KEGG" id="amog:QRX60_28650"/>
<feature type="transmembrane region" description="Helical" evidence="1">
    <location>
        <begin position="76"/>
        <end position="103"/>
    </location>
</feature>
<dbReference type="RefSeq" id="WP_285994526.1">
    <property type="nucleotide sequence ID" value="NZ_CP127295.1"/>
</dbReference>
<evidence type="ECO:0000313" key="3">
    <source>
        <dbReference type="Proteomes" id="UP001239397"/>
    </source>
</evidence>
<organism evidence="2 3">
    <name type="scientific">Amycolatopsis mongoliensis</name>
    <dbReference type="NCBI Taxonomy" id="715475"/>
    <lineage>
        <taxon>Bacteria</taxon>
        <taxon>Bacillati</taxon>
        <taxon>Actinomycetota</taxon>
        <taxon>Actinomycetes</taxon>
        <taxon>Pseudonocardiales</taxon>
        <taxon>Pseudonocardiaceae</taxon>
        <taxon>Amycolatopsis</taxon>
    </lineage>
</organism>
<keyword evidence="1" id="KW-0812">Transmembrane</keyword>
<sequence length="139" mass="14605">MTVNRLGKVQQLILLCALAVSVVAMHHFSVAVGRPGAAGMTATQAMSEVGLEAVAAPPMSGSGEHDPGMPNRMQDMLHLCLAVLCAAGALLLALVAFLGLSWFTTRFPRSPQFHGSPRRGRPPDGCGRSILTSLCVLRT</sequence>
<feature type="transmembrane region" description="Helical" evidence="1">
    <location>
        <begin position="12"/>
        <end position="32"/>
    </location>
</feature>
<dbReference type="EMBL" id="CP127295">
    <property type="protein sequence ID" value="WIX98041.1"/>
    <property type="molecule type" value="Genomic_DNA"/>
</dbReference>
<name>A0A9Y2JIK8_9PSEU</name>
<evidence type="ECO:0008006" key="4">
    <source>
        <dbReference type="Google" id="ProtNLM"/>
    </source>
</evidence>
<dbReference type="AlphaFoldDB" id="A0A9Y2JIK8"/>
<evidence type="ECO:0000313" key="2">
    <source>
        <dbReference type="EMBL" id="WIX98041.1"/>
    </source>
</evidence>
<keyword evidence="1" id="KW-1133">Transmembrane helix</keyword>
<keyword evidence="1" id="KW-0472">Membrane</keyword>
<keyword evidence="3" id="KW-1185">Reference proteome</keyword>
<evidence type="ECO:0000256" key="1">
    <source>
        <dbReference type="SAM" id="Phobius"/>
    </source>
</evidence>
<protein>
    <recommendedName>
        <fullName evidence="4">Transmembrane protein</fullName>
    </recommendedName>
</protein>
<proteinExistence type="predicted"/>